<dbReference type="EMBL" id="VOAH01000001">
    <property type="protein sequence ID" value="TVP41608.1"/>
    <property type="molecule type" value="Genomic_DNA"/>
</dbReference>
<sequence>MHYWYGCIDTPHNDYRKHASKFRIITDNLRIVGDKGNRIPNKSWMLYLLEIFNTQHFAVELNLICQFDNQDYFEAIFRGNNQYRFNKVLPHIGHSYHREINFIDKDSRLEFHLKDLNSNEDEKFSLKVDRKLFTFQFHQSFTGIEWWNKMSYSPYPIRYEIEISNLMYGYNDDLEDPNSKVFFPIGSIYENKDGTAHSYPTRLYDITRRNGCICYLVK</sequence>
<protein>
    <submittedName>
        <fullName evidence="1">Uncharacterized protein</fullName>
    </submittedName>
</protein>
<dbReference type="Proteomes" id="UP000315289">
    <property type="component" value="Unassembled WGS sequence"/>
</dbReference>
<evidence type="ECO:0000313" key="1">
    <source>
        <dbReference type="EMBL" id="TVP41608.1"/>
    </source>
</evidence>
<evidence type="ECO:0000313" key="2">
    <source>
        <dbReference type="Proteomes" id="UP000315289"/>
    </source>
</evidence>
<reference evidence="1 2" key="1">
    <citation type="journal article" date="2019" name="Front. Microbiol.">
        <title>Ammonia Oxidation by the Arctic Terrestrial Thaumarchaeote Candidatus Nitrosocosmicus arcticus Is Stimulated by Increasing Temperatures.</title>
        <authorList>
            <person name="Alves R.J.E."/>
            <person name="Kerou M."/>
            <person name="Zappe A."/>
            <person name="Bittner R."/>
            <person name="Abby S.S."/>
            <person name="Schmidt H.A."/>
            <person name="Pfeifer K."/>
            <person name="Schleper C."/>
        </authorList>
    </citation>
    <scope>NUCLEOTIDE SEQUENCE [LARGE SCALE GENOMIC DNA]</scope>
    <source>
        <strain evidence="1 2">Kfb</strain>
    </source>
</reference>
<comment type="caution">
    <text evidence="1">The sequence shown here is derived from an EMBL/GenBank/DDBJ whole genome shotgun (WGS) entry which is preliminary data.</text>
</comment>
<dbReference type="AlphaFoldDB" id="A0A557SYD5"/>
<gene>
    <name evidence="1" type="ORF">NARC_10013</name>
</gene>
<proteinExistence type="predicted"/>
<accession>A0A557SYD5</accession>
<dbReference type="RefSeq" id="WP_144728215.1">
    <property type="nucleotide sequence ID" value="NZ_ML675578.1"/>
</dbReference>
<organism evidence="1 2">
    <name type="scientific">Candidatus Nitrosocosmicus arcticus</name>
    <dbReference type="NCBI Taxonomy" id="2035267"/>
    <lineage>
        <taxon>Archaea</taxon>
        <taxon>Nitrososphaerota</taxon>
        <taxon>Nitrososphaeria</taxon>
        <taxon>Nitrososphaerales</taxon>
        <taxon>Nitrososphaeraceae</taxon>
        <taxon>Candidatus Nitrosocosmicus</taxon>
    </lineage>
</organism>
<dbReference type="OrthoDB" id="7595at2157"/>
<name>A0A557SYD5_9ARCH</name>
<keyword evidence="2" id="KW-1185">Reference proteome</keyword>